<feature type="chain" id="PRO_5013158515" description="LppM domain-containing protein" evidence="3">
    <location>
        <begin position="38"/>
        <end position="294"/>
    </location>
</feature>
<sequence length="294" mass="30341">MTPAIAHRIPRPLSVLTALAALALSAPLALIGTPGHAAPMADDSSNSGLKITSDIVIKSDDTYSVKAVMTDNSGFGIFSEDNCKVDDLSQTKFGKNSKNAKATFKKEGDSSICTIEGTASIKDSDDTIKHQGSEYVVKIGTDEAIGDMAQQLDVTQSITFPGKVTEADGGKVDGNKVTFTDIKSHTVKGGDGSIPMWVWIVVGAGALALIGGLTLFFVIRSKKNKPQAPYGTPVQGYDPNQAFPAQQPGYGAPGQQAGYGAPGQQAGYGAPGQQAGYGAPQAQPGYGAPGQGTY</sequence>
<accession>A0A1Q8VVM4</accession>
<keyword evidence="3" id="KW-0732">Signal</keyword>
<feature type="signal peptide" evidence="3">
    <location>
        <begin position="1"/>
        <end position="37"/>
    </location>
</feature>
<feature type="transmembrane region" description="Helical" evidence="2">
    <location>
        <begin position="196"/>
        <end position="219"/>
    </location>
</feature>
<dbReference type="RefSeq" id="WP_075371267.1">
    <property type="nucleotide sequence ID" value="NZ_MSKM01000037.1"/>
</dbReference>
<keyword evidence="2" id="KW-1133">Transmembrane helix</keyword>
<proteinExistence type="predicted"/>
<protein>
    <recommendedName>
        <fullName evidence="4">LppM domain-containing protein</fullName>
    </recommendedName>
</protein>
<dbReference type="AlphaFoldDB" id="A0A1Q8VVM4"/>
<feature type="domain" description="LppM" evidence="4">
    <location>
        <begin position="125"/>
        <end position="180"/>
    </location>
</feature>
<gene>
    <name evidence="5" type="ORF">BKH27_09935</name>
</gene>
<name>A0A1Q8VVM4_9ACTO</name>
<evidence type="ECO:0000256" key="1">
    <source>
        <dbReference type="SAM" id="MobiDB-lite"/>
    </source>
</evidence>
<dbReference type="Pfam" id="PF21946">
    <property type="entry name" value="LppM"/>
    <property type="match status" value="1"/>
</dbReference>
<dbReference type="Proteomes" id="UP000185772">
    <property type="component" value="Unassembled WGS sequence"/>
</dbReference>
<comment type="caution">
    <text evidence="5">The sequence shown here is derived from an EMBL/GenBank/DDBJ whole genome shotgun (WGS) entry which is preliminary data.</text>
</comment>
<feature type="region of interest" description="Disordered" evidence="1">
    <location>
        <begin position="228"/>
        <end position="294"/>
    </location>
</feature>
<keyword evidence="2" id="KW-0472">Membrane</keyword>
<keyword evidence="2" id="KW-0812">Transmembrane</keyword>
<dbReference type="EMBL" id="MSKM01000037">
    <property type="protein sequence ID" value="OLO52220.1"/>
    <property type="molecule type" value="Genomic_DNA"/>
</dbReference>
<organism evidence="5 6">
    <name type="scientific">Actinomyces oris</name>
    <dbReference type="NCBI Taxonomy" id="544580"/>
    <lineage>
        <taxon>Bacteria</taxon>
        <taxon>Bacillati</taxon>
        <taxon>Actinomycetota</taxon>
        <taxon>Actinomycetes</taxon>
        <taxon>Actinomycetales</taxon>
        <taxon>Actinomycetaceae</taxon>
        <taxon>Actinomyces</taxon>
    </lineage>
</organism>
<feature type="compositionally biased region" description="Low complexity" evidence="1">
    <location>
        <begin position="244"/>
        <end position="286"/>
    </location>
</feature>
<reference evidence="5 6" key="1">
    <citation type="submission" date="2016-12" db="EMBL/GenBank/DDBJ databases">
        <title>Genomic comparison of strains in the 'Actinomyces naeslundii' group.</title>
        <authorList>
            <person name="Mughal S.R."/>
            <person name="Do T."/>
            <person name="Gilbert S.C."/>
            <person name="Witherden E.A."/>
            <person name="Didelot X."/>
            <person name="Beighton D."/>
        </authorList>
    </citation>
    <scope>NUCLEOTIDE SEQUENCE [LARGE SCALE GENOMIC DNA]</scope>
    <source>
        <strain evidence="5 6">MMRCO6-1</strain>
    </source>
</reference>
<evidence type="ECO:0000259" key="4">
    <source>
        <dbReference type="Pfam" id="PF21946"/>
    </source>
</evidence>
<evidence type="ECO:0000313" key="6">
    <source>
        <dbReference type="Proteomes" id="UP000185772"/>
    </source>
</evidence>
<evidence type="ECO:0000313" key="5">
    <source>
        <dbReference type="EMBL" id="OLO52220.1"/>
    </source>
</evidence>
<evidence type="ECO:0000256" key="2">
    <source>
        <dbReference type="SAM" id="Phobius"/>
    </source>
</evidence>
<evidence type="ECO:0000256" key="3">
    <source>
        <dbReference type="SAM" id="SignalP"/>
    </source>
</evidence>
<dbReference type="InterPro" id="IPR053807">
    <property type="entry name" value="LppM"/>
</dbReference>